<feature type="chain" id="PRO_5011464793" description="Cleaved Adhesin Domain" evidence="1">
    <location>
        <begin position="23"/>
        <end position="252"/>
    </location>
</feature>
<reference evidence="3" key="1">
    <citation type="submission" date="2016-10" db="EMBL/GenBank/DDBJ databases">
        <authorList>
            <person name="Varghese N."/>
            <person name="Submissions S."/>
        </authorList>
    </citation>
    <scope>NUCLEOTIDE SEQUENCE [LARGE SCALE GENOMIC DNA]</scope>
    <source>
        <strain evidence="3">DSM 25575</strain>
    </source>
</reference>
<keyword evidence="1" id="KW-0732">Signal</keyword>
<accession>A0A1I4YIG6</accession>
<dbReference type="EMBL" id="FOVD01000003">
    <property type="protein sequence ID" value="SFN37841.1"/>
    <property type="molecule type" value="Genomic_DNA"/>
</dbReference>
<evidence type="ECO:0008006" key="4">
    <source>
        <dbReference type="Google" id="ProtNLM"/>
    </source>
</evidence>
<organism evidence="2 3">
    <name type="scientific">Chryseobacterium oleae</name>
    <dbReference type="NCBI Taxonomy" id="491207"/>
    <lineage>
        <taxon>Bacteria</taxon>
        <taxon>Pseudomonadati</taxon>
        <taxon>Bacteroidota</taxon>
        <taxon>Flavobacteriia</taxon>
        <taxon>Flavobacteriales</taxon>
        <taxon>Weeksellaceae</taxon>
        <taxon>Chryseobacterium group</taxon>
        <taxon>Chryseobacterium</taxon>
    </lineage>
</organism>
<evidence type="ECO:0000313" key="2">
    <source>
        <dbReference type="EMBL" id="SFN37841.1"/>
    </source>
</evidence>
<protein>
    <recommendedName>
        <fullName evidence="4">Cleaved Adhesin Domain</fullName>
    </recommendedName>
</protein>
<gene>
    <name evidence="2" type="ORF">SAMN05421594_2446</name>
</gene>
<feature type="signal peptide" evidence="1">
    <location>
        <begin position="1"/>
        <end position="22"/>
    </location>
</feature>
<keyword evidence="3" id="KW-1185">Reference proteome</keyword>
<evidence type="ECO:0000313" key="3">
    <source>
        <dbReference type="Proteomes" id="UP000198769"/>
    </source>
</evidence>
<evidence type="ECO:0000256" key="1">
    <source>
        <dbReference type="SAM" id="SignalP"/>
    </source>
</evidence>
<sequence length="252" mass="27002">MIKTLKTISAAATLCGFASMNAQVGINNSTPKATVDITARTPAGVLNPNLKDGILIPNVDRARAQAMGNNSSPAVPESTMIYVNNITTGTATGSALNISAPGYYYFDPAALPSPGVWQALRPTNVDLYGFQVKIPPHNQYAADFSNHSVSTYDNDNWWVISKTSVNTTGGQPARMTIIYEYQGSALNITNLYPQLTAGNNSSFPDVYTANIISIANTGAGKTRLTVSVVRAESLNNWQGVFYLNALFARKIN</sequence>
<dbReference type="AlphaFoldDB" id="A0A1I4YIG6"/>
<dbReference type="Proteomes" id="UP000198769">
    <property type="component" value="Unassembled WGS sequence"/>
</dbReference>
<name>A0A1I4YIG6_CHROL</name>
<dbReference type="RefSeq" id="WP_090024683.1">
    <property type="nucleotide sequence ID" value="NZ_FOVD01000003.1"/>
</dbReference>
<dbReference type="OrthoDB" id="1251128at2"/>
<proteinExistence type="predicted"/>